<reference evidence="7" key="1">
    <citation type="journal article" date="2021" name="Nat. Commun.">
        <title>Genetic determinants of endophytism in the Arabidopsis root mycobiome.</title>
        <authorList>
            <person name="Mesny F."/>
            <person name="Miyauchi S."/>
            <person name="Thiergart T."/>
            <person name="Pickel B."/>
            <person name="Atanasova L."/>
            <person name="Karlsson M."/>
            <person name="Huettel B."/>
            <person name="Barry K.W."/>
            <person name="Haridas S."/>
            <person name="Chen C."/>
            <person name="Bauer D."/>
            <person name="Andreopoulos W."/>
            <person name="Pangilinan J."/>
            <person name="LaButti K."/>
            <person name="Riley R."/>
            <person name="Lipzen A."/>
            <person name="Clum A."/>
            <person name="Drula E."/>
            <person name="Henrissat B."/>
            <person name="Kohler A."/>
            <person name="Grigoriev I.V."/>
            <person name="Martin F.M."/>
            <person name="Hacquard S."/>
        </authorList>
    </citation>
    <scope>NUCLEOTIDE SEQUENCE</scope>
    <source>
        <strain evidence="7">MPI-CAGE-CH-0230</strain>
    </source>
</reference>
<dbReference type="PANTHER" id="PTHR10983:SF16">
    <property type="entry name" value="LYSOCARDIOLIPIN ACYLTRANSFERASE 1"/>
    <property type="match status" value="1"/>
</dbReference>
<dbReference type="GeneID" id="70189728"/>
<evidence type="ECO:0000313" key="7">
    <source>
        <dbReference type="EMBL" id="KAH7032632.1"/>
    </source>
</evidence>
<dbReference type="EMBL" id="JAGTJQ010000004">
    <property type="protein sequence ID" value="KAH7032632.1"/>
    <property type="molecule type" value="Genomic_DNA"/>
</dbReference>
<protein>
    <submittedName>
        <fullName evidence="7">Acyltransferase-domain-containing protein</fullName>
    </submittedName>
</protein>
<evidence type="ECO:0000259" key="6">
    <source>
        <dbReference type="SMART" id="SM00563"/>
    </source>
</evidence>
<feature type="transmembrane region" description="Helical" evidence="5">
    <location>
        <begin position="46"/>
        <end position="70"/>
    </location>
</feature>
<evidence type="ECO:0000256" key="3">
    <source>
        <dbReference type="ARBA" id="ARBA00023315"/>
    </source>
</evidence>
<dbReference type="CDD" id="cd07990">
    <property type="entry name" value="LPLAT_LCLAT1-like"/>
    <property type="match status" value="1"/>
</dbReference>
<dbReference type="Proteomes" id="UP000756346">
    <property type="component" value="Unassembled WGS sequence"/>
</dbReference>
<dbReference type="SMART" id="SM00563">
    <property type="entry name" value="PlsC"/>
    <property type="match status" value="1"/>
</dbReference>
<dbReference type="SUPFAM" id="SSF69593">
    <property type="entry name" value="Glycerol-3-phosphate (1)-acyltransferase"/>
    <property type="match status" value="1"/>
</dbReference>
<keyword evidence="3 7" id="KW-0012">Acyltransferase</keyword>
<dbReference type="GO" id="GO:0005783">
    <property type="term" value="C:endoplasmic reticulum"/>
    <property type="evidence" value="ECO:0007669"/>
    <property type="project" value="TreeGrafter"/>
</dbReference>
<evidence type="ECO:0000256" key="5">
    <source>
        <dbReference type="SAM" id="Phobius"/>
    </source>
</evidence>
<evidence type="ECO:0000256" key="2">
    <source>
        <dbReference type="ARBA" id="ARBA00022679"/>
    </source>
</evidence>
<sequence length="405" mass="46657">MDTTSELRQRVPLNKVPQPTSSADFVHPSGRAKYGRFRSYFRALTFSIYFTLGIVATHVTQILGSPLYFIDKDLYYAYMSLTKANFGLLTTTMTQWWAPTVIRVSGDASVAGQLSLTPDGRIECAFPERLVLIANHQIYTDWLYLWWVGYTSNPQMHGHIYIILKESLKWIPFIGPGCMFLSFIFMSRKMATDRPRLAHRLGKLKTVHKKPDGQTYLNPMWLLLFPEGTNLSANGRNKSAAWAAKSGQQDLQHLMLPRSTGMYYCLSELKGTVDYVYDCAVAYEGIPRGKFGEDYFSLSSTYFQGRPPKSVNFYWRRYAVADIPLGSAEEFDQWMRKIWAEKDELMEQYMATGRFPANGAGIKGHIETEVRTKHWWEFFQIFTMLGAFGLLFNVILKLFRQILRN</sequence>
<keyword evidence="5" id="KW-0472">Membrane</keyword>
<dbReference type="GO" id="GO:0036149">
    <property type="term" value="P:phosphatidylinositol acyl-chain remodeling"/>
    <property type="evidence" value="ECO:0007669"/>
    <property type="project" value="TreeGrafter"/>
</dbReference>
<dbReference type="InterPro" id="IPR002123">
    <property type="entry name" value="Plipid/glycerol_acylTrfase"/>
</dbReference>
<comment type="similarity">
    <text evidence="1">Belongs to the 1-acyl-sn-glycerol-3-phosphate acyltransferase family.</text>
</comment>
<comment type="caution">
    <text evidence="7">The sequence shown here is derived from an EMBL/GenBank/DDBJ whole genome shotgun (WGS) entry which is preliminary data.</text>
</comment>
<feature type="region of interest" description="Disordered" evidence="4">
    <location>
        <begin position="1"/>
        <end position="20"/>
    </location>
</feature>
<keyword evidence="5" id="KW-1133">Transmembrane helix</keyword>
<evidence type="ECO:0000313" key="8">
    <source>
        <dbReference type="Proteomes" id="UP000756346"/>
    </source>
</evidence>
<dbReference type="RefSeq" id="XP_046013464.1">
    <property type="nucleotide sequence ID" value="XM_046160182.1"/>
</dbReference>
<evidence type="ECO:0000256" key="1">
    <source>
        <dbReference type="ARBA" id="ARBA00008655"/>
    </source>
</evidence>
<accession>A0A9P8YAI2</accession>
<evidence type="ECO:0000256" key="4">
    <source>
        <dbReference type="SAM" id="MobiDB-lite"/>
    </source>
</evidence>
<dbReference type="Pfam" id="PF01553">
    <property type="entry name" value="Acyltransferase"/>
    <property type="match status" value="1"/>
</dbReference>
<dbReference type="GO" id="GO:0016746">
    <property type="term" value="F:acyltransferase activity"/>
    <property type="evidence" value="ECO:0007669"/>
    <property type="project" value="UniProtKB-KW"/>
</dbReference>
<dbReference type="AlphaFoldDB" id="A0A9P8YAI2"/>
<dbReference type="OrthoDB" id="189226at2759"/>
<gene>
    <name evidence="7" type="ORF">B0I36DRAFT_373318</name>
</gene>
<feature type="domain" description="Phospholipid/glycerol acyltransferase" evidence="6">
    <location>
        <begin position="130"/>
        <end position="263"/>
    </location>
</feature>
<keyword evidence="8" id="KW-1185">Reference proteome</keyword>
<keyword evidence="5" id="KW-0812">Transmembrane</keyword>
<feature type="transmembrane region" description="Helical" evidence="5">
    <location>
        <begin position="378"/>
        <end position="399"/>
    </location>
</feature>
<dbReference type="InterPro" id="IPR032098">
    <property type="entry name" value="Acyltransf_C"/>
</dbReference>
<name>A0A9P8YAI2_9PEZI</name>
<organism evidence="7 8">
    <name type="scientific">Microdochium trichocladiopsis</name>
    <dbReference type="NCBI Taxonomy" id="1682393"/>
    <lineage>
        <taxon>Eukaryota</taxon>
        <taxon>Fungi</taxon>
        <taxon>Dikarya</taxon>
        <taxon>Ascomycota</taxon>
        <taxon>Pezizomycotina</taxon>
        <taxon>Sordariomycetes</taxon>
        <taxon>Xylariomycetidae</taxon>
        <taxon>Xylariales</taxon>
        <taxon>Microdochiaceae</taxon>
        <taxon>Microdochium</taxon>
    </lineage>
</organism>
<keyword evidence="2" id="KW-0808">Transferase</keyword>
<dbReference type="Pfam" id="PF16076">
    <property type="entry name" value="Acyltransf_C"/>
    <property type="match status" value="1"/>
</dbReference>
<proteinExistence type="inferred from homology"/>
<dbReference type="PANTHER" id="PTHR10983">
    <property type="entry name" value="1-ACYLGLYCEROL-3-PHOSPHATE ACYLTRANSFERASE-RELATED"/>
    <property type="match status" value="1"/>
</dbReference>